<protein>
    <submittedName>
        <fullName evidence="1">Uncharacterized protein</fullName>
    </submittedName>
</protein>
<dbReference type="AlphaFoldDB" id="A0A7J6KK40"/>
<evidence type="ECO:0000313" key="2">
    <source>
        <dbReference type="Proteomes" id="UP000591131"/>
    </source>
</evidence>
<evidence type="ECO:0000313" key="1">
    <source>
        <dbReference type="EMBL" id="KAF4647437.1"/>
    </source>
</evidence>
<comment type="caution">
    <text evidence="1">The sequence shown here is derived from an EMBL/GenBank/DDBJ whole genome shotgun (WGS) entry which is preliminary data.</text>
</comment>
<dbReference type="OrthoDB" id="10447140at2759"/>
<dbReference type="Proteomes" id="UP000591131">
    <property type="component" value="Unassembled WGS sequence"/>
</dbReference>
<gene>
    <name evidence="1" type="ORF">FOL47_004624</name>
</gene>
<proteinExistence type="predicted"/>
<name>A0A7J6KK40_PERCH</name>
<reference evidence="1 2" key="1">
    <citation type="submission" date="2020-04" db="EMBL/GenBank/DDBJ databases">
        <title>Perkinsus chesapeaki whole genome sequence.</title>
        <authorList>
            <person name="Bogema D.R."/>
        </authorList>
    </citation>
    <scope>NUCLEOTIDE SEQUENCE [LARGE SCALE GENOMIC DNA]</scope>
    <source>
        <strain evidence="1">ATCC PRA-425</strain>
    </source>
</reference>
<sequence>MSNSQDEETEKTEVRTILDLVVEDPLIAEVLEEALCKSHITKARTLAALSPALIAAVATKTEAPEVDGEGEATDASLWKGTVASLLAAARDEAAAQIEHDVEAAKLQLSTSLAASEYPTGTLSRQLTRPKQRSFTTAIKAVAVKLGRDSIPTTLVPSQRLMETLRLNLAAYIDFSKVFPPSLGQEGRGDNETRIAEDVNGFPVLIKAGSSSK</sequence>
<accession>A0A7J6KK40</accession>
<organism evidence="1 2">
    <name type="scientific">Perkinsus chesapeaki</name>
    <name type="common">Clam parasite</name>
    <name type="synonym">Perkinsus andrewsi</name>
    <dbReference type="NCBI Taxonomy" id="330153"/>
    <lineage>
        <taxon>Eukaryota</taxon>
        <taxon>Sar</taxon>
        <taxon>Alveolata</taxon>
        <taxon>Perkinsozoa</taxon>
        <taxon>Perkinsea</taxon>
        <taxon>Perkinsida</taxon>
        <taxon>Perkinsidae</taxon>
        <taxon>Perkinsus</taxon>
    </lineage>
</organism>
<dbReference type="EMBL" id="JAAPAO010002612">
    <property type="protein sequence ID" value="KAF4647437.1"/>
    <property type="molecule type" value="Genomic_DNA"/>
</dbReference>
<keyword evidence="2" id="KW-1185">Reference proteome</keyword>
<feature type="non-terminal residue" evidence="1">
    <location>
        <position position="212"/>
    </location>
</feature>